<proteinExistence type="predicted"/>
<evidence type="ECO:0000313" key="1">
    <source>
        <dbReference type="EMBL" id="PON88499.1"/>
    </source>
</evidence>
<protein>
    <submittedName>
        <fullName evidence="1">Uncharacterized protein</fullName>
    </submittedName>
</protein>
<comment type="caution">
    <text evidence="1">The sequence shown here is derived from an EMBL/GenBank/DDBJ whole genome shotgun (WGS) entry which is preliminary data.</text>
</comment>
<dbReference type="Proteomes" id="UP000237000">
    <property type="component" value="Unassembled WGS sequence"/>
</dbReference>
<keyword evidence="2" id="KW-1185">Reference proteome</keyword>
<evidence type="ECO:0000313" key="2">
    <source>
        <dbReference type="Proteomes" id="UP000237000"/>
    </source>
</evidence>
<accession>A0A2P5ESH5</accession>
<dbReference type="AlphaFoldDB" id="A0A2P5ESH5"/>
<gene>
    <name evidence="1" type="ORF">TorRG33x02_157130</name>
</gene>
<organism evidence="1 2">
    <name type="scientific">Trema orientale</name>
    <name type="common">Charcoal tree</name>
    <name type="synonym">Celtis orientalis</name>
    <dbReference type="NCBI Taxonomy" id="63057"/>
    <lineage>
        <taxon>Eukaryota</taxon>
        <taxon>Viridiplantae</taxon>
        <taxon>Streptophyta</taxon>
        <taxon>Embryophyta</taxon>
        <taxon>Tracheophyta</taxon>
        <taxon>Spermatophyta</taxon>
        <taxon>Magnoliopsida</taxon>
        <taxon>eudicotyledons</taxon>
        <taxon>Gunneridae</taxon>
        <taxon>Pentapetalae</taxon>
        <taxon>rosids</taxon>
        <taxon>fabids</taxon>
        <taxon>Rosales</taxon>
        <taxon>Cannabaceae</taxon>
        <taxon>Trema</taxon>
    </lineage>
</organism>
<dbReference type="InParanoid" id="A0A2P5ESH5"/>
<name>A0A2P5ESH5_TREOI</name>
<sequence length="27" mass="2830">MAPLWVGKVMVARCAAGKGGGWDRQGQ</sequence>
<dbReference type="EMBL" id="JXTC01000105">
    <property type="protein sequence ID" value="PON88499.1"/>
    <property type="molecule type" value="Genomic_DNA"/>
</dbReference>
<reference evidence="2" key="1">
    <citation type="submission" date="2016-06" db="EMBL/GenBank/DDBJ databases">
        <title>Parallel loss of symbiosis genes in relatives of nitrogen-fixing non-legume Parasponia.</title>
        <authorList>
            <person name="Van Velzen R."/>
            <person name="Holmer R."/>
            <person name="Bu F."/>
            <person name="Rutten L."/>
            <person name="Van Zeijl A."/>
            <person name="Liu W."/>
            <person name="Santuari L."/>
            <person name="Cao Q."/>
            <person name="Sharma T."/>
            <person name="Shen D."/>
            <person name="Roswanjaya Y."/>
            <person name="Wardhani T."/>
            <person name="Kalhor M.S."/>
            <person name="Jansen J."/>
            <person name="Van den Hoogen J."/>
            <person name="Gungor B."/>
            <person name="Hartog M."/>
            <person name="Hontelez J."/>
            <person name="Verver J."/>
            <person name="Yang W.-C."/>
            <person name="Schijlen E."/>
            <person name="Repin R."/>
            <person name="Schilthuizen M."/>
            <person name="Schranz E."/>
            <person name="Heidstra R."/>
            <person name="Miyata K."/>
            <person name="Fedorova E."/>
            <person name="Kohlen W."/>
            <person name="Bisseling T."/>
            <person name="Smit S."/>
            <person name="Geurts R."/>
        </authorList>
    </citation>
    <scope>NUCLEOTIDE SEQUENCE [LARGE SCALE GENOMIC DNA]</scope>
    <source>
        <strain evidence="2">cv. RG33-2</strain>
    </source>
</reference>